<gene>
    <name evidence="1" type="ORF">QHG74_19100</name>
</gene>
<sequence>MKINKKLIIILSGITFMCTSCRDWLDIKPEDEVYGKDLFSSYQGFKDALNGCYMALADCNAYGERLTMSNVESLAAQWNLTSDYYRKADYYFLHHNYTQDDAKNAIKTIYSQLFNVITQANMIIGACEQYGNNIADPASRAMIEGEAYGIRAFCQLDILRLFGQLPQNATLTVSLPYSESADIKIMPVYYSFEDYVKKLDEDLDKACSLLKDYDLIFKYTFDQLNTPSNINLNDDYLAYRQLHFNYWGVKALKARLYLYIGDVTKAHDNAMEIINAKGADGKSLMKLSGREDLLKGLYACPSECLLAIHKYNLRDYSPTVLGGDADRKINPSEQLCLNGTWNLQRLFTGFSITSHNRYIYQWELNTESSSNGQKFPTLKKYYSKYSSDNDMVKGQIIPLLRISELYLIAMETTTSLEEANALYKEYMASHDISISAEDSFTSLDAVANFMLAEYQREFYAEGVMFYQYKRRNSTSMTFLFGETMNEGLYVLPLPETEYNPNAIQ</sequence>
<evidence type="ECO:0000313" key="1">
    <source>
        <dbReference type="EMBL" id="MDY7259823.1"/>
    </source>
</evidence>
<dbReference type="RefSeq" id="WP_148363940.1">
    <property type="nucleotide sequence ID" value="NZ_JARZAK010000015.1"/>
</dbReference>
<organism evidence="1 2">
    <name type="scientific">Bacteroides vicugnae</name>
    <dbReference type="NCBI Taxonomy" id="3037989"/>
    <lineage>
        <taxon>Bacteria</taxon>
        <taxon>Pseudomonadati</taxon>
        <taxon>Bacteroidota</taxon>
        <taxon>Bacteroidia</taxon>
        <taxon>Bacteroidales</taxon>
        <taxon>Bacteroidaceae</taxon>
        <taxon>Bacteroides</taxon>
    </lineage>
</organism>
<dbReference type="Proteomes" id="UP001292913">
    <property type="component" value="Unassembled WGS sequence"/>
</dbReference>
<protein>
    <submittedName>
        <fullName evidence="1">RagB/SusD family nutrient uptake outer membrane protein</fullName>
    </submittedName>
</protein>
<evidence type="ECO:0000313" key="2">
    <source>
        <dbReference type="Proteomes" id="UP001292913"/>
    </source>
</evidence>
<comment type="caution">
    <text evidence="1">The sequence shown here is derived from an EMBL/GenBank/DDBJ whole genome shotgun (WGS) entry which is preliminary data.</text>
</comment>
<name>A0ABU5HW56_9BACE</name>
<accession>A0ABU5HW56</accession>
<dbReference type="Gene3D" id="1.25.40.390">
    <property type="match status" value="2"/>
</dbReference>
<proteinExistence type="predicted"/>
<keyword evidence="2" id="KW-1185">Reference proteome</keyword>
<dbReference type="SUPFAM" id="SSF48452">
    <property type="entry name" value="TPR-like"/>
    <property type="match status" value="1"/>
</dbReference>
<reference evidence="1 2" key="1">
    <citation type="submission" date="2023-04" db="EMBL/GenBank/DDBJ databases">
        <title>Bacteroides pacosi sp. nov., isolated from the fecal material of an alpaca.</title>
        <authorList>
            <person name="Miller S."/>
            <person name="Hendry M."/>
            <person name="King J."/>
            <person name="Sankaranarayanan K."/>
            <person name="Lawson P.A."/>
        </authorList>
    </citation>
    <scope>NUCLEOTIDE SEQUENCE [LARGE SCALE GENOMIC DNA]</scope>
    <source>
        <strain evidence="1 2">A2-P53</strain>
    </source>
</reference>
<dbReference type="EMBL" id="JARZAK010000015">
    <property type="protein sequence ID" value="MDY7259823.1"/>
    <property type="molecule type" value="Genomic_DNA"/>
</dbReference>
<dbReference type="InterPro" id="IPR011990">
    <property type="entry name" value="TPR-like_helical_dom_sf"/>
</dbReference>